<dbReference type="Pfam" id="PF00392">
    <property type="entry name" value="GntR"/>
    <property type="match status" value="1"/>
</dbReference>
<proteinExistence type="predicted"/>
<organism evidence="5 6">
    <name type="scientific">Listeria rocourtiae</name>
    <dbReference type="NCBI Taxonomy" id="647910"/>
    <lineage>
        <taxon>Bacteria</taxon>
        <taxon>Bacillati</taxon>
        <taxon>Bacillota</taxon>
        <taxon>Bacilli</taxon>
        <taxon>Bacillales</taxon>
        <taxon>Listeriaceae</taxon>
        <taxon>Listeria</taxon>
    </lineage>
</organism>
<keyword evidence="3" id="KW-0804">Transcription</keyword>
<dbReference type="Gene3D" id="1.10.10.10">
    <property type="entry name" value="Winged helix-like DNA-binding domain superfamily/Winged helix DNA-binding domain"/>
    <property type="match status" value="1"/>
</dbReference>
<keyword evidence="2 5" id="KW-0238">DNA-binding</keyword>
<dbReference type="GO" id="GO:0003700">
    <property type="term" value="F:DNA-binding transcription factor activity"/>
    <property type="evidence" value="ECO:0007669"/>
    <property type="project" value="InterPro"/>
</dbReference>
<dbReference type="AlphaFoldDB" id="A0A4R6ZSH4"/>
<dbReference type="InterPro" id="IPR036388">
    <property type="entry name" value="WH-like_DNA-bd_sf"/>
</dbReference>
<dbReference type="SUPFAM" id="SSF46785">
    <property type="entry name" value="Winged helix' DNA-binding domain"/>
    <property type="match status" value="1"/>
</dbReference>
<evidence type="ECO:0000256" key="1">
    <source>
        <dbReference type="ARBA" id="ARBA00023015"/>
    </source>
</evidence>
<dbReference type="STRING" id="1265846.PROCOU_14693"/>
<dbReference type="EMBL" id="SNZK01000001">
    <property type="protein sequence ID" value="TDR55667.1"/>
    <property type="molecule type" value="Genomic_DNA"/>
</dbReference>
<keyword evidence="1" id="KW-0805">Transcription regulation</keyword>
<dbReference type="GO" id="GO:0003677">
    <property type="term" value="F:DNA binding"/>
    <property type="evidence" value="ECO:0007669"/>
    <property type="project" value="UniProtKB-KW"/>
</dbReference>
<feature type="domain" description="HTH gntR-type" evidence="4">
    <location>
        <begin position="9"/>
        <end position="60"/>
    </location>
</feature>
<protein>
    <submittedName>
        <fullName evidence="5">DNA-binding GntR family transcriptional regulator</fullName>
    </submittedName>
</protein>
<sequence>MMLNNERVADEIYASIKKAVLCQDYKIGDTIEVQNLAAEFGVSSHIAEQALQLLCQRGLLNQVATDMYSVKETHGKEFYYSGRFQIMFLNMEYIIQKLKETNIPIVKKPLSMHVEAMKMGVNKHDYLAYIQASERFYIELCKQANMDILDKSLQTINKQLTAFDDIFGKKFLLMSSMCTAEATGLLLMALEDRAYDQAKSIVQELYNYYISLLVD</sequence>
<evidence type="ECO:0000256" key="3">
    <source>
        <dbReference type="ARBA" id="ARBA00023163"/>
    </source>
</evidence>
<dbReference type="RefSeq" id="WP_036073131.1">
    <property type="nucleotide sequence ID" value="NZ_JAASUO010000011.1"/>
</dbReference>
<name>A0A4R6ZSH4_9LIST</name>
<dbReference type="Proteomes" id="UP000295558">
    <property type="component" value="Unassembled WGS sequence"/>
</dbReference>
<comment type="caution">
    <text evidence="5">The sequence shown here is derived from an EMBL/GenBank/DDBJ whole genome shotgun (WGS) entry which is preliminary data.</text>
</comment>
<dbReference type="InterPro" id="IPR000524">
    <property type="entry name" value="Tscrpt_reg_HTH_GntR"/>
</dbReference>
<evidence type="ECO:0000259" key="4">
    <source>
        <dbReference type="Pfam" id="PF00392"/>
    </source>
</evidence>
<accession>A0A4R6ZSH4</accession>
<keyword evidence="6" id="KW-1185">Reference proteome</keyword>
<evidence type="ECO:0000313" key="6">
    <source>
        <dbReference type="Proteomes" id="UP000295558"/>
    </source>
</evidence>
<evidence type="ECO:0000313" key="5">
    <source>
        <dbReference type="EMBL" id="TDR55667.1"/>
    </source>
</evidence>
<reference evidence="5 6" key="1">
    <citation type="submission" date="2019-03" db="EMBL/GenBank/DDBJ databases">
        <title>Genomic Encyclopedia of Type Strains, Phase III (KMG-III): the genomes of soil and plant-associated and newly described type strains.</title>
        <authorList>
            <person name="Whitman W."/>
        </authorList>
    </citation>
    <scope>NUCLEOTIDE SEQUENCE [LARGE SCALE GENOMIC DNA]</scope>
    <source>
        <strain evidence="5 6">CECT 7972</strain>
    </source>
</reference>
<evidence type="ECO:0000256" key="2">
    <source>
        <dbReference type="ARBA" id="ARBA00023125"/>
    </source>
</evidence>
<dbReference type="InterPro" id="IPR036390">
    <property type="entry name" value="WH_DNA-bd_sf"/>
</dbReference>
<gene>
    <name evidence="5" type="ORF">DFP96_101610</name>
</gene>